<evidence type="ECO:0000313" key="3">
    <source>
        <dbReference type="Proteomes" id="UP000250079"/>
    </source>
</evidence>
<name>A0A2Z2NN09_9GAMM</name>
<proteinExistence type="predicted"/>
<sequence length="319" mass="36438">MELLSCPQCAQVVYFDNDVCLSCNTRLAFDPGPLAMVKADVDAVMCKNASNHSVCNWTALPDSSFCLACNANKTIPDLSAHGNLSRWRAMEQAKRRLYYSLRELGLVEVSAQPFPERAPPLRFQFLGATANRPVTTGHEDGLITIDIAEAEDAERERRRDALGEDYRTPLGHLRHETGHYFWLLLVDSVNQHDGFRAIFGDERQDYSKALKHHYEKGPRADRQDCYITAYASAHPHEDWAETFAHYLHIYDTMMTAQEIGFIPLVELDGQTLVEMWIPLSVRLNLLNRSMGVRDLYPFVLTKPVRDKLIYVHEAIQRSR</sequence>
<evidence type="ECO:0000259" key="1">
    <source>
        <dbReference type="Pfam" id="PF10005"/>
    </source>
</evidence>
<dbReference type="RefSeq" id="WP_088917271.1">
    <property type="nucleotide sequence ID" value="NZ_CP018632.1"/>
</dbReference>
<dbReference type="Proteomes" id="UP000250079">
    <property type="component" value="Chromosome"/>
</dbReference>
<accession>A0A2Z2NN09</accession>
<evidence type="ECO:0000313" key="2">
    <source>
        <dbReference type="EMBL" id="ASJ71895.1"/>
    </source>
</evidence>
<dbReference type="OrthoDB" id="256753at2"/>
<dbReference type="InterPro" id="IPR031321">
    <property type="entry name" value="UCP012641"/>
</dbReference>
<gene>
    <name evidence="2" type="ORF">IMCC3135_08990</name>
</gene>
<dbReference type="PIRSF" id="PIRSF012641">
    <property type="entry name" value="UCP012641"/>
    <property type="match status" value="1"/>
</dbReference>
<dbReference type="InterPro" id="IPR011201">
    <property type="entry name" value="Zinc-ribbon_6_bact"/>
</dbReference>
<feature type="domain" description="Zinc-ribbon" evidence="1">
    <location>
        <begin position="5"/>
        <end position="79"/>
    </location>
</feature>
<dbReference type="Pfam" id="PF15887">
    <property type="entry name" value="Peptidase_Mx"/>
    <property type="match status" value="1"/>
</dbReference>
<dbReference type="KEGG" id="gai:IMCC3135_08990"/>
<protein>
    <recommendedName>
        <fullName evidence="1">Zinc-ribbon domain-containing protein</fullName>
    </recommendedName>
</protein>
<dbReference type="Gene3D" id="3.40.390.70">
    <property type="match status" value="1"/>
</dbReference>
<reference evidence="2 3" key="1">
    <citation type="submission" date="2016-12" db="EMBL/GenBank/DDBJ databases">
        <authorList>
            <person name="Song W.-J."/>
            <person name="Kurnit D.M."/>
        </authorList>
    </citation>
    <scope>NUCLEOTIDE SEQUENCE [LARGE SCALE GENOMIC DNA]</scope>
    <source>
        <strain evidence="2 3">IMCC3135</strain>
    </source>
</reference>
<dbReference type="AlphaFoldDB" id="A0A2Z2NN09"/>
<organism evidence="2 3">
    <name type="scientific">Granulosicoccus antarcticus IMCC3135</name>
    <dbReference type="NCBI Taxonomy" id="1192854"/>
    <lineage>
        <taxon>Bacteria</taxon>
        <taxon>Pseudomonadati</taxon>
        <taxon>Pseudomonadota</taxon>
        <taxon>Gammaproteobacteria</taxon>
        <taxon>Chromatiales</taxon>
        <taxon>Granulosicoccaceae</taxon>
        <taxon>Granulosicoccus</taxon>
    </lineage>
</organism>
<dbReference type="EMBL" id="CP018632">
    <property type="protein sequence ID" value="ASJ71895.1"/>
    <property type="molecule type" value="Genomic_DNA"/>
</dbReference>
<dbReference type="Pfam" id="PF10005">
    <property type="entry name" value="Zn_ribbon_DZR_6"/>
    <property type="match status" value="1"/>
</dbReference>
<keyword evidence="3" id="KW-1185">Reference proteome</keyword>